<gene>
    <name evidence="2" type="ORF">E1B25_01450</name>
</gene>
<dbReference type="RefSeq" id="WP_132826897.1">
    <property type="nucleotide sequence ID" value="NZ_SMFP01000001.1"/>
</dbReference>
<evidence type="ECO:0000313" key="2">
    <source>
        <dbReference type="EMBL" id="TDE40907.1"/>
    </source>
</evidence>
<name>A0A4R5F1C2_9RHOB</name>
<dbReference type="AlphaFoldDB" id="A0A4R5F1C2"/>
<organism evidence="2 3">
    <name type="scientific">Antarcticimicrobium sediminis</name>
    <dbReference type="NCBI Taxonomy" id="2546227"/>
    <lineage>
        <taxon>Bacteria</taxon>
        <taxon>Pseudomonadati</taxon>
        <taxon>Pseudomonadota</taxon>
        <taxon>Alphaproteobacteria</taxon>
        <taxon>Rhodobacterales</taxon>
        <taxon>Paracoccaceae</taxon>
        <taxon>Antarcticimicrobium</taxon>
    </lineage>
</organism>
<dbReference type="OrthoDB" id="7872651at2"/>
<evidence type="ECO:0000313" key="3">
    <source>
        <dbReference type="Proteomes" id="UP000294662"/>
    </source>
</evidence>
<reference evidence="2 3" key="1">
    <citation type="submission" date="2019-03" db="EMBL/GenBank/DDBJ databases">
        <authorList>
            <person name="Zhang S."/>
        </authorList>
    </citation>
    <scope>NUCLEOTIDE SEQUENCE [LARGE SCALE GENOMIC DNA]</scope>
    <source>
        <strain evidence="2 3">S4J41</strain>
    </source>
</reference>
<keyword evidence="1" id="KW-0472">Membrane</keyword>
<keyword evidence="1" id="KW-0812">Transmembrane</keyword>
<comment type="caution">
    <text evidence="2">The sequence shown here is derived from an EMBL/GenBank/DDBJ whole genome shotgun (WGS) entry which is preliminary data.</text>
</comment>
<accession>A0A4R5F1C2</accession>
<dbReference type="EMBL" id="SMFP01000001">
    <property type="protein sequence ID" value="TDE40907.1"/>
    <property type="molecule type" value="Genomic_DNA"/>
</dbReference>
<keyword evidence="1" id="KW-1133">Transmembrane helix</keyword>
<feature type="transmembrane region" description="Helical" evidence="1">
    <location>
        <begin position="20"/>
        <end position="44"/>
    </location>
</feature>
<dbReference type="InterPro" id="IPR045519">
    <property type="entry name" value="DUF6476"/>
</dbReference>
<proteinExistence type="predicted"/>
<protein>
    <submittedName>
        <fullName evidence="2">Uncharacterized protein</fullName>
    </submittedName>
</protein>
<sequence length="102" mass="10887">MTDPLPQSDDAVPEPGPLRLLRLLVTTLTVVMIVGVVVVVGLLVTRLSGRTPPLPDQITLPDGAKAQAVTMGPGWYAIVTDDQRILIFDATSGNLRQSVEID</sequence>
<keyword evidence="3" id="KW-1185">Reference proteome</keyword>
<dbReference type="Pfam" id="PF20082">
    <property type="entry name" value="DUF6476"/>
    <property type="match status" value="1"/>
</dbReference>
<evidence type="ECO:0000256" key="1">
    <source>
        <dbReference type="SAM" id="Phobius"/>
    </source>
</evidence>
<dbReference type="Proteomes" id="UP000294662">
    <property type="component" value="Unassembled WGS sequence"/>
</dbReference>